<evidence type="ECO:0000313" key="1">
    <source>
        <dbReference type="Proteomes" id="UP000515135"/>
    </source>
</evidence>
<organism evidence="1 2">
    <name type="scientific">Branchiostoma belcheri</name>
    <name type="common">Amphioxus</name>
    <dbReference type="NCBI Taxonomy" id="7741"/>
    <lineage>
        <taxon>Eukaryota</taxon>
        <taxon>Metazoa</taxon>
        <taxon>Chordata</taxon>
        <taxon>Cephalochordata</taxon>
        <taxon>Leptocardii</taxon>
        <taxon>Amphioxiformes</taxon>
        <taxon>Branchiostomatidae</taxon>
        <taxon>Branchiostoma</taxon>
    </lineage>
</organism>
<dbReference type="OrthoDB" id="10016075at2759"/>
<proteinExistence type="predicted"/>
<protein>
    <submittedName>
        <fullName evidence="2">Fatty acid-binding protein, intestinal-like</fullName>
    </submittedName>
</protein>
<dbReference type="CDD" id="cd00742">
    <property type="entry name" value="FABP"/>
    <property type="match status" value="1"/>
</dbReference>
<gene>
    <name evidence="2" type="primary">LOC109476050</name>
</gene>
<evidence type="ECO:0000313" key="2">
    <source>
        <dbReference type="RefSeq" id="XP_019632439.1"/>
    </source>
</evidence>
<dbReference type="InterPro" id="IPR012674">
    <property type="entry name" value="Calycin"/>
</dbReference>
<dbReference type="Gene3D" id="2.40.128.20">
    <property type="match status" value="1"/>
</dbReference>
<dbReference type="Proteomes" id="UP000515135">
    <property type="component" value="Unplaced"/>
</dbReference>
<name>A0A6P4ZEU3_BRABE</name>
<dbReference type="GeneID" id="109476050"/>
<reference evidence="2" key="1">
    <citation type="submission" date="2025-08" db="UniProtKB">
        <authorList>
            <consortium name="RefSeq"/>
        </authorList>
    </citation>
    <scope>IDENTIFICATION</scope>
    <source>
        <tissue evidence="2">Gonad</tissue>
    </source>
</reference>
<dbReference type="SUPFAM" id="SSF50814">
    <property type="entry name" value="Lipocalins"/>
    <property type="match status" value="1"/>
</dbReference>
<dbReference type="KEGG" id="bbel:109476050"/>
<dbReference type="RefSeq" id="XP_019632439.1">
    <property type="nucleotide sequence ID" value="XM_019776880.1"/>
</dbReference>
<sequence>MPFDLAKWNGTWKQGNRSDNYQQIMEKLGVPAEGIQKFMESELSMDATLSGNVLTTKVGFLGKTIENSNTLGQEGKETGAMSNTIATVWSMEGDYLIAVYPDFDGKGLVVSQKRRFVDDNKIMTEMKAGDLEGWVEYIRC</sequence>
<keyword evidence="1" id="KW-1185">Reference proteome</keyword>
<accession>A0A6P4ZEU3</accession>
<dbReference type="AlphaFoldDB" id="A0A6P4ZEU3"/>